<dbReference type="InterPro" id="IPR004046">
    <property type="entry name" value="GST_C"/>
</dbReference>
<dbReference type="FunFam" id="1.20.1050.10:FF:000004">
    <property type="entry name" value="Glutathione S-transferase F2"/>
    <property type="match status" value="1"/>
</dbReference>
<evidence type="ECO:0000256" key="5">
    <source>
        <dbReference type="ARBA" id="ARBA00022575"/>
    </source>
</evidence>
<dbReference type="PROSITE" id="PS50405">
    <property type="entry name" value="GST_CTER"/>
    <property type="match status" value="1"/>
</dbReference>
<evidence type="ECO:0000256" key="3">
    <source>
        <dbReference type="ARBA" id="ARBA00012452"/>
    </source>
</evidence>
<dbReference type="PANTHER" id="PTHR43900">
    <property type="entry name" value="GLUTATHIONE S-TRANSFERASE RHO"/>
    <property type="match status" value="1"/>
</dbReference>
<protein>
    <recommendedName>
        <fullName evidence="3">glutathione transferase</fullName>
        <ecNumber evidence="3">2.5.1.18</ecNumber>
    </recommendedName>
</protein>
<dbReference type="InterPro" id="IPR040079">
    <property type="entry name" value="Glutathione_S-Trfase"/>
</dbReference>
<dbReference type="OrthoDB" id="1506875at2759"/>
<sequence length="217" mass="24459">MATIKVHGVPDSPAVARVLVCLYEKELDFELVPVDFKTAENKKEPFISLNPFGLLPALEDGDAKMFESRAITNYLAQEYADKGTQLIHTSGKEMAEMLVWMEVESLHFGSMFRIFAREAIINPLRGLPTDTALLEETKAKLSNILDVYEARLAQSKYLGGDTFTLADLHHIPTISFLMNKSWKDLFDSETRPHVNAWVAAITSRPAWAKVLALRDKY</sequence>
<organism evidence="10 11">
    <name type="scientific">Turnera subulata</name>
    <dbReference type="NCBI Taxonomy" id="218843"/>
    <lineage>
        <taxon>Eukaryota</taxon>
        <taxon>Viridiplantae</taxon>
        <taxon>Streptophyta</taxon>
        <taxon>Embryophyta</taxon>
        <taxon>Tracheophyta</taxon>
        <taxon>Spermatophyta</taxon>
        <taxon>Magnoliopsida</taxon>
        <taxon>eudicotyledons</taxon>
        <taxon>Gunneridae</taxon>
        <taxon>Pentapetalae</taxon>
        <taxon>rosids</taxon>
        <taxon>fabids</taxon>
        <taxon>Malpighiales</taxon>
        <taxon>Passifloraceae</taxon>
        <taxon>Turnera</taxon>
    </lineage>
</organism>
<dbReference type="Gene3D" id="3.40.30.10">
    <property type="entry name" value="Glutaredoxin"/>
    <property type="match status" value="1"/>
</dbReference>
<dbReference type="PANTHER" id="PTHR43900:SF47">
    <property type="entry name" value="GLUTATHIONE S-TRANSFERASE F6-RELATED"/>
    <property type="match status" value="1"/>
</dbReference>
<evidence type="ECO:0000259" key="8">
    <source>
        <dbReference type="PROSITE" id="PS50404"/>
    </source>
</evidence>
<dbReference type="PROSITE" id="PS50404">
    <property type="entry name" value="GST_NTER"/>
    <property type="match status" value="1"/>
</dbReference>
<reference evidence="10" key="2">
    <citation type="journal article" date="2023" name="Plants (Basel)">
        <title>Annotation of the Turnera subulata (Passifloraceae) Draft Genome Reveals the S-Locus Evolved after the Divergence of Turneroideae from Passifloroideae in a Stepwise Manner.</title>
        <authorList>
            <person name="Henning P.M."/>
            <person name="Roalson E.H."/>
            <person name="Mir W."/>
            <person name="McCubbin A.G."/>
            <person name="Shore J.S."/>
        </authorList>
    </citation>
    <scope>NUCLEOTIDE SEQUENCE</scope>
    <source>
        <strain evidence="10">F60SS</strain>
    </source>
</reference>
<dbReference type="SUPFAM" id="SSF52833">
    <property type="entry name" value="Thioredoxin-like"/>
    <property type="match status" value="1"/>
</dbReference>
<dbReference type="Pfam" id="PF02798">
    <property type="entry name" value="GST_N"/>
    <property type="match status" value="1"/>
</dbReference>
<dbReference type="GO" id="GO:0043295">
    <property type="term" value="F:glutathione binding"/>
    <property type="evidence" value="ECO:0007669"/>
    <property type="project" value="TreeGrafter"/>
</dbReference>
<evidence type="ECO:0000256" key="1">
    <source>
        <dbReference type="ARBA" id="ARBA00004514"/>
    </source>
</evidence>
<name>A0A9Q0FUU6_9ROSI</name>
<keyword evidence="11" id="KW-1185">Reference proteome</keyword>
<evidence type="ECO:0000256" key="4">
    <source>
        <dbReference type="ARBA" id="ARBA00022490"/>
    </source>
</evidence>
<dbReference type="GO" id="GO:0004364">
    <property type="term" value="F:glutathione transferase activity"/>
    <property type="evidence" value="ECO:0007669"/>
    <property type="project" value="UniProtKB-EC"/>
</dbReference>
<keyword evidence="4" id="KW-0963">Cytoplasm</keyword>
<dbReference type="CDD" id="cd03053">
    <property type="entry name" value="GST_N_Phi"/>
    <property type="match status" value="1"/>
</dbReference>
<comment type="caution">
    <text evidence="10">The sequence shown here is derived from an EMBL/GenBank/DDBJ whole genome shotgun (WGS) entry which is preliminary data.</text>
</comment>
<comment type="similarity">
    <text evidence="2">Belongs to the GST superfamily. Phi family.</text>
</comment>
<dbReference type="SFLD" id="SFLDG01154">
    <property type="entry name" value="Main.5:_Phi-like"/>
    <property type="match status" value="1"/>
</dbReference>
<dbReference type="SUPFAM" id="SSF47616">
    <property type="entry name" value="GST C-terminal domain-like"/>
    <property type="match status" value="1"/>
</dbReference>
<keyword evidence="6" id="KW-0808">Transferase</keyword>
<accession>A0A9Q0FUU6</accession>
<dbReference type="InterPro" id="IPR004045">
    <property type="entry name" value="Glutathione_S-Trfase_N"/>
</dbReference>
<dbReference type="SFLD" id="SFLDS00019">
    <property type="entry name" value="Glutathione_Transferase_(cytos"/>
    <property type="match status" value="1"/>
</dbReference>
<dbReference type="EC" id="2.5.1.18" evidence="3"/>
<dbReference type="Proteomes" id="UP001141552">
    <property type="component" value="Unassembled WGS sequence"/>
</dbReference>
<dbReference type="InterPro" id="IPR036282">
    <property type="entry name" value="Glutathione-S-Trfase_C_sf"/>
</dbReference>
<dbReference type="GO" id="GO:0006749">
    <property type="term" value="P:glutathione metabolic process"/>
    <property type="evidence" value="ECO:0007669"/>
    <property type="project" value="TreeGrafter"/>
</dbReference>
<dbReference type="InterPro" id="IPR036249">
    <property type="entry name" value="Thioredoxin-like_sf"/>
</dbReference>
<dbReference type="Pfam" id="PF00043">
    <property type="entry name" value="GST_C"/>
    <property type="match status" value="1"/>
</dbReference>
<evidence type="ECO:0000256" key="7">
    <source>
        <dbReference type="ARBA" id="ARBA00047960"/>
    </source>
</evidence>
<dbReference type="GO" id="GO:0009407">
    <property type="term" value="P:toxin catabolic process"/>
    <property type="evidence" value="ECO:0007669"/>
    <property type="project" value="UniProtKB-ARBA"/>
</dbReference>
<comment type="catalytic activity">
    <reaction evidence="7">
        <text>RX + glutathione = an S-substituted glutathione + a halide anion + H(+)</text>
        <dbReference type="Rhea" id="RHEA:16437"/>
        <dbReference type="ChEBI" id="CHEBI:15378"/>
        <dbReference type="ChEBI" id="CHEBI:16042"/>
        <dbReference type="ChEBI" id="CHEBI:17792"/>
        <dbReference type="ChEBI" id="CHEBI:57925"/>
        <dbReference type="ChEBI" id="CHEBI:90779"/>
        <dbReference type="EC" id="2.5.1.18"/>
    </reaction>
</comment>
<dbReference type="AlphaFoldDB" id="A0A9Q0FUU6"/>
<dbReference type="CDD" id="cd03187">
    <property type="entry name" value="GST_C_Phi"/>
    <property type="match status" value="1"/>
</dbReference>
<feature type="domain" description="GST C-terminal" evidence="9">
    <location>
        <begin position="90"/>
        <end position="217"/>
    </location>
</feature>
<reference evidence="10" key="1">
    <citation type="submission" date="2022-02" db="EMBL/GenBank/DDBJ databases">
        <authorList>
            <person name="Henning P.M."/>
            <person name="McCubbin A.G."/>
            <person name="Shore J.S."/>
        </authorList>
    </citation>
    <scope>NUCLEOTIDE SEQUENCE</scope>
    <source>
        <strain evidence="10">F60SS</strain>
        <tissue evidence="10">Leaves</tissue>
    </source>
</reference>
<comment type="subcellular location">
    <subcellularLocation>
        <location evidence="1">Cytoplasm</location>
        <location evidence="1">Cytosol</location>
    </subcellularLocation>
</comment>
<evidence type="ECO:0000256" key="6">
    <source>
        <dbReference type="ARBA" id="ARBA00022679"/>
    </source>
</evidence>
<proteinExistence type="inferred from homology"/>
<keyword evidence="5" id="KW-0216">Detoxification</keyword>
<dbReference type="InterPro" id="IPR010987">
    <property type="entry name" value="Glutathione-S-Trfase_C-like"/>
</dbReference>
<evidence type="ECO:0000313" key="10">
    <source>
        <dbReference type="EMBL" id="KAJ4838263.1"/>
    </source>
</evidence>
<dbReference type="FunFam" id="3.40.30.10:FF:000016">
    <property type="entry name" value="Glutathione S-transferase F2"/>
    <property type="match status" value="1"/>
</dbReference>
<dbReference type="InterPro" id="IPR034347">
    <property type="entry name" value="GST_Phi_C"/>
</dbReference>
<evidence type="ECO:0000259" key="9">
    <source>
        <dbReference type="PROSITE" id="PS50405"/>
    </source>
</evidence>
<dbReference type="EMBL" id="JAKUCV010003604">
    <property type="protein sequence ID" value="KAJ4838263.1"/>
    <property type="molecule type" value="Genomic_DNA"/>
</dbReference>
<evidence type="ECO:0000256" key="2">
    <source>
        <dbReference type="ARBA" id="ARBA00010128"/>
    </source>
</evidence>
<dbReference type="Gene3D" id="1.20.1050.10">
    <property type="match status" value="1"/>
</dbReference>
<evidence type="ECO:0000313" key="11">
    <source>
        <dbReference type="Proteomes" id="UP001141552"/>
    </source>
</evidence>
<dbReference type="SFLD" id="SFLDG00358">
    <property type="entry name" value="Main_(cytGST)"/>
    <property type="match status" value="1"/>
</dbReference>
<feature type="domain" description="GST N-terminal" evidence="8">
    <location>
        <begin position="2"/>
        <end position="83"/>
    </location>
</feature>
<dbReference type="GO" id="GO:0005829">
    <property type="term" value="C:cytosol"/>
    <property type="evidence" value="ECO:0007669"/>
    <property type="project" value="UniProtKB-SubCell"/>
</dbReference>
<gene>
    <name evidence="10" type="ORF">Tsubulata_022898</name>
</gene>